<evidence type="ECO:0000256" key="8">
    <source>
        <dbReference type="SAM" id="MobiDB-lite"/>
    </source>
</evidence>
<reference evidence="11 12" key="1">
    <citation type="journal article" date="2023" name="Res Sq">
        <title>Genomic and morphological characterization of Knufia obscura isolated from the Mars 2020 spacecraft assembly facility.</title>
        <authorList>
            <person name="Chander A.M."/>
            <person name="Teixeira M.M."/>
            <person name="Singh N.K."/>
            <person name="Williams M.P."/>
            <person name="Parker C.W."/>
            <person name="Leo P."/>
            <person name="Stajich J.E."/>
            <person name="Torok T."/>
            <person name="Tighe S."/>
            <person name="Mason C.E."/>
            <person name="Venkateswaran K."/>
        </authorList>
    </citation>
    <scope>NUCLEOTIDE SEQUENCE [LARGE SCALE GENOMIC DNA]</scope>
    <source>
        <strain evidence="11 12">CCFEE 5817</strain>
    </source>
</reference>
<feature type="transmembrane region" description="Helical" evidence="9">
    <location>
        <begin position="99"/>
        <end position="118"/>
    </location>
</feature>
<evidence type="ECO:0000313" key="12">
    <source>
        <dbReference type="Proteomes" id="UP001334248"/>
    </source>
</evidence>
<feature type="transmembrane region" description="Helical" evidence="9">
    <location>
        <begin position="425"/>
        <end position="442"/>
    </location>
</feature>
<evidence type="ECO:0000256" key="6">
    <source>
        <dbReference type="ARBA" id="ARBA00023065"/>
    </source>
</evidence>
<dbReference type="PANTHER" id="PTHR31503:SF14">
    <property type="entry name" value="VACUOLAR CALCIUM ION TRANSPORTER"/>
    <property type="match status" value="1"/>
</dbReference>
<dbReference type="InterPro" id="IPR004713">
    <property type="entry name" value="CaH_exchang"/>
</dbReference>
<dbReference type="InterPro" id="IPR004837">
    <property type="entry name" value="NaCa_Exmemb"/>
</dbReference>
<comment type="subcellular location">
    <subcellularLocation>
        <location evidence="1">Endomembrane system</location>
        <topology evidence="1">Multi-pass membrane protein</topology>
    </subcellularLocation>
</comment>
<evidence type="ECO:0000256" key="4">
    <source>
        <dbReference type="ARBA" id="ARBA00022692"/>
    </source>
</evidence>
<dbReference type="EMBL" id="JAVHJV010000013">
    <property type="protein sequence ID" value="KAK5938466.1"/>
    <property type="molecule type" value="Genomic_DNA"/>
</dbReference>
<keyword evidence="3" id="KW-0813">Transport</keyword>
<feature type="compositionally biased region" description="Polar residues" evidence="8">
    <location>
        <begin position="19"/>
        <end position="28"/>
    </location>
</feature>
<dbReference type="InterPro" id="IPR044880">
    <property type="entry name" value="NCX_ion-bd_dom_sf"/>
</dbReference>
<evidence type="ECO:0000313" key="11">
    <source>
        <dbReference type="EMBL" id="KAK5938466.1"/>
    </source>
</evidence>
<organism evidence="11 12">
    <name type="scientific">Knufia obscura</name>
    <dbReference type="NCBI Taxonomy" id="1635080"/>
    <lineage>
        <taxon>Eukaryota</taxon>
        <taxon>Fungi</taxon>
        <taxon>Dikarya</taxon>
        <taxon>Ascomycota</taxon>
        <taxon>Pezizomycotina</taxon>
        <taxon>Eurotiomycetes</taxon>
        <taxon>Chaetothyriomycetidae</taxon>
        <taxon>Chaetothyriales</taxon>
        <taxon>Trichomeriaceae</taxon>
        <taxon>Knufia</taxon>
    </lineage>
</organism>
<evidence type="ECO:0000256" key="2">
    <source>
        <dbReference type="ARBA" id="ARBA00008170"/>
    </source>
</evidence>
<feature type="transmembrane region" description="Helical" evidence="9">
    <location>
        <begin position="130"/>
        <end position="154"/>
    </location>
</feature>
<keyword evidence="4 9" id="KW-0812">Transmembrane</keyword>
<protein>
    <recommendedName>
        <fullName evidence="10">Sodium/calcium exchanger membrane region domain-containing protein</fullName>
    </recommendedName>
</protein>
<keyword evidence="6" id="KW-0406">Ion transport</keyword>
<evidence type="ECO:0000259" key="10">
    <source>
        <dbReference type="Pfam" id="PF01699"/>
    </source>
</evidence>
<feature type="compositionally biased region" description="Basic and acidic residues" evidence="8">
    <location>
        <begin position="1"/>
        <end position="18"/>
    </location>
</feature>
<feature type="domain" description="Sodium/calcium exchanger membrane region" evidence="10">
    <location>
        <begin position="97"/>
        <end position="289"/>
    </location>
</feature>
<dbReference type="Gene3D" id="1.20.1420.30">
    <property type="entry name" value="NCX, central ion-binding region"/>
    <property type="match status" value="2"/>
</dbReference>
<comment type="caution">
    <text evidence="11">The sequence shown here is derived from an EMBL/GenBank/DDBJ whole genome shotgun (WGS) entry which is preliminary data.</text>
</comment>
<gene>
    <name evidence="11" type="ORF">PMZ80_009437</name>
</gene>
<feature type="transmembrane region" description="Helical" evidence="9">
    <location>
        <begin position="174"/>
        <end position="200"/>
    </location>
</feature>
<feature type="transmembrane region" description="Helical" evidence="9">
    <location>
        <begin position="267"/>
        <end position="288"/>
    </location>
</feature>
<sequence>MERLGVRPDHDTAADSSHENSTNVSGNHTADESSPLLPSFLRGHVHHEGESGRSGFHPRHFLSVSWTSSNIVSQYVNILWPFAPIAIILRYVAPESHLWIFAISYLGMIPSANLLGFAGQEFAKKLPKVAGILIETTFGSIVEIILFMVLIVQHKNQDPNDVGEGEGNGDEGNLIPIIQAAILGSILTNLLLCLGLCFWFGGLRQTTQKFHAAVSETGSGILLVAAFGLLIPSAFYSALKGETVAETSGGLKILHEKFTQGALQKDILKISQITSIVLIIAFFCYLLYNARSQHSIFDQVIEMDEHRDADREADAAKMRYTGVETLAALIISLLFATWLLIILVEQIEDVVESGVPDQFLGLILLPLVEKAAEHLTAIDEAWDGVINVALYHCLGPSIQTALFNGPLVVLVGWALGKPMDLNFEIFMVALLLLSIIVVGNFLRDGESNWLEGALLVIIYAIIAIASWYYPNPDVATSNGLEGLVGQNVTIDAEVLLGLLAKLNAQ</sequence>
<evidence type="ECO:0000256" key="9">
    <source>
        <dbReference type="SAM" id="Phobius"/>
    </source>
</evidence>
<dbReference type="RefSeq" id="XP_064726556.1">
    <property type="nucleotide sequence ID" value="XM_064877831.1"/>
</dbReference>
<name>A0ABR0RCW6_9EURO</name>
<accession>A0ABR0RCW6</accession>
<dbReference type="PANTHER" id="PTHR31503">
    <property type="entry name" value="VACUOLAR CALCIUM ION TRANSPORTER"/>
    <property type="match status" value="1"/>
</dbReference>
<evidence type="ECO:0000256" key="5">
    <source>
        <dbReference type="ARBA" id="ARBA00022989"/>
    </source>
</evidence>
<feature type="region of interest" description="Disordered" evidence="8">
    <location>
        <begin position="1"/>
        <end position="32"/>
    </location>
</feature>
<dbReference type="Proteomes" id="UP001334248">
    <property type="component" value="Unassembled WGS sequence"/>
</dbReference>
<keyword evidence="12" id="KW-1185">Reference proteome</keyword>
<evidence type="ECO:0000256" key="1">
    <source>
        <dbReference type="ARBA" id="ARBA00004127"/>
    </source>
</evidence>
<comment type="similarity">
    <text evidence="2">Belongs to the Ca(2+):cation antiporter (CaCA) (TC 2.A.19) family.</text>
</comment>
<keyword evidence="7 9" id="KW-0472">Membrane</keyword>
<feature type="transmembrane region" description="Helical" evidence="9">
    <location>
        <begin position="449"/>
        <end position="469"/>
    </location>
</feature>
<evidence type="ECO:0000256" key="7">
    <source>
        <dbReference type="ARBA" id="ARBA00023136"/>
    </source>
</evidence>
<keyword evidence="5 9" id="KW-1133">Transmembrane helix</keyword>
<dbReference type="Pfam" id="PF01699">
    <property type="entry name" value="Na_Ca_ex"/>
    <property type="match status" value="2"/>
</dbReference>
<dbReference type="GeneID" id="90002886"/>
<feature type="transmembrane region" description="Helical" evidence="9">
    <location>
        <begin position="75"/>
        <end position="93"/>
    </location>
</feature>
<feature type="domain" description="Sodium/calcium exchanger membrane region" evidence="10">
    <location>
        <begin position="326"/>
        <end position="467"/>
    </location>
</feature>
<proteinExistence type="inferred from homology"/>
<feature type="transmembrane region" description="Helical" evidence="9">
    <location>
        <begin position="221"/>
        <end position="239"/>
    </location>
</feature>
<evidence type="ECO:0000256" key="3">
    <source>
        <dbReference type="ARBA" id="ARBA00022448"/>
    </source>
</evidence>
<feature type="transmembrane region" description="Helical" evidence="9">
    <location>
        <begin position="326"/>
        <end position="344"/>
    </location>
</feature>